<evidence type="ECO:0000313" key="2">
    <source>
        <dbReference type="EMBL" id="MCF8714175.1"/>
    </source>
</evidence>
<dbReference type="Pfam" id="PF12680">
    <property type="entry name" value="SnoaL_2"/>
    <property type="match status" value="1"/>
</dbReference>
<organism evidence="2 3">
    <name type="scientific">Joostella atrarenae</name>
    <dbReference type="NCBI Taxonomy" id="679257"/>
    <lineage>
        <taxon>Bacteria</taxon>
        <taxon>Pseudomonadati</taxon>
        <taxon>Bacteroidota</taxon>
        <taxon>Flavobacteriia</taxon>
        <taxon>Flavobacteriales</taxon>
        <taxon>Flavobacteriaceae</taxon>
        <taxon>Joostella</taxon>
    </lineage>
</organism>
<feature type="domain" description="SnoaL-like" evidence="1">
    <location>
        <begin position="19"/>
        <end position="112"/>
    </location>
</feature>
<dbReference type="InterPro" id="IPR032710">
    <property type="entry name" value="NTF2-like_dom_sf"/>
</dbReference>
<reference evidence="2 3" key="1">
    <citation type="submission" date="2021-01" db="EMBL/GenBank/DDBJ databases">
        <title>Genome sequencing of Joostella atrarenae M1-2 (= KCTC 23194).</title>
        <authorList>
            <person name="Zakaria M.R."/>
            <person name="Lam M.Q."/>
            <person name="Chong C.S."/>
        </authorList>
    </citation>
    <scope>NUCLEOTIDE SEQUENCE [LARGE SCALE GENOMIC DNA]</scope>
    <source>
        <strain evidence="2 3">M1-2</strain>
    </source>
</reference>
<dbReference type="InterPro" id="IPR037401">
    <property type="entry name" value="SnoaL-like"/>
</dbReference>
<evidence type="ECO:0000259" key="1">
    <source>
        <dbReference type="Pfam" id="PF12680"/>
    </source>
</evidence>
<sequence>MGQSIKKIAKDFYELEPIKNRAILMDYLHDDCELYWNSSKGFTKLNKEELVALASNMENAYHSVRTEISHLLKDGNSVTVRYTYHVKTIENPDEEQPLAHFITIWEFKDDKLYKGYEISQLADDNPVNLNSFIPTSQKN</sequence>
<dbReference type="Proteomes" id="UP000829517">
    <property type="component" value="Unassembled WGS sequence"/>
</dbReference>
<proteinExistence type="predicted"/>
<dbReference type="RefSeq" id="WP_236958137.1">
    <property type="nucleotide sequence ID" value="NZ_JAETXX010000002.1"/>
</dbReference>
<comment type="caution">
    <text evidence="2">The sequence shown here is derived from an EMBL/GenBank/DDBJ whole genome shotgun (WGS) entry which is preliminary data.</text>
</comment>
<accession>A0ABS9J166</accession>
<dbReference type="EMBL" id="JAETXX010000002">
    <property type="protein sequence ID" value="MCF8714175.1"/>
    <property type="molecule type" value="Genomic_DNA"/>
</dbReference>
<name>A0ABS9J166_9FLAO</name>
<gene>
    <name evidence="2" type="ORF">JM658_04975</name>
</gene>
<dbReference type="SUPFAM" id="SSF54427">
    <property type="entry name" value="NTF2-like"/>
    <property type="match status" value="1"/>
</dbReference>
<protein>
    <submittedName>
        <fullName evidence="2">Nuclear transport factor 2 family protein</fullName>
    </submittedName>
</protein>
<dbReference type="Gene3D" id="3.10.450.50">
    <property type="match status" value="1"/>
</dbReference>
<keyword evidence="3" id="KW-1185">Reference proteome</keyword>
<evidence type="ECO:0000313" key="3">
    <source>
        <dbReference type="Proteomes" id="UP000829517"/>
    </source>
</evidence>